<dbReference type="Gene3D" id="2.40.110.10">
    <property type="entry name" value="Butyryl-CoA Dehydrogenase, subunit A, domain 2"/>
    <property type="match status" value="1"/>
</dbReference>
<feature type="domain" description="Acyl-CoA oxidase/dehydrogenase middle" evidence="6">
    <location>
        <begin position="127"/>
        <end position="220"/>
    </location>
</feature>
<comment type="similarity">
    <text evidence="2">Belongs to the acyl-CoA dehydrogenase family.</text>
</comment>
<evidence type="ECO:0000256" key="4">
    <source>
        <dbReference type="ARBA" id="ARBA00022827"/>
    </source>
</evidence>
<evidence type="ECO:0000259" key="6">
    <source>
        <dbReference type="Pfam" id="PF02770"/>
    </source>
</evidence>
<evidence type="ECO:0000259" key="7">
    <source>
        <dbReference type="Pfam" id="PF02771"/>
    </source>
</evidence>
<dbReference type="Gene3D" id="1.10.540.10">
    <property type="entry name" value="Acyl-CoA dehydrogenase/oxidase, N-terminal domain"/>
    <property type="match status" value="1"/>
</dbReference>
<sequence length="386" mass="42250">MSQKTDRAKPSNEVDRVAFRDMCKAFADHEIRPRWEKADADKQFPMDFYRAAARAGLIGITATEEVGGAALGAYEEAIALEELAKANPNLAVSVLVQNVAGSILYEYGDAHHREIARRNIAGECLVAITITEPEAGNDIQNVSTSATRDGDEWVLDGIKSFITLGGDADILVTLAQTDPKAGRHGMRFFAIDRNTPGVQTSQIDTYVNRPAPTYRVMFNQARVPASCMLNAGFAEIMAGFNRERIMVAARWLGHMQTALEWGLEYARTRRQFGRAIGSNQSIAFALAQAHLDIEAARRLTYYAAERWDSGVPLQDVILDISTAKLHCTQAVVRVTQTVLHVAGGWGLTSELPAMRWALDALVAPVTVGSVEIQQRAIAKQLGLPVE</sequence>
<evidence type="ECO:0000256" key="3">
    <source>
        <dbReference type="ARBA" id="ARBA00022630"/>
    </source>
</evidence>
<feature type="domain" description="Acyl-CoA dehydrogenase/oxidase N-terminal" evidence="7">
    <location>
        <begin position="17"/>
        <end position="113"/>
    </location>
</feature>
<protein>
    <submittedName>
        <fullName evidence="8">Acyl-CoA dehydrogenase family protein</fullName>
    </submittedName>
</protein>
<dbReference type="InterPro" id="IPR009100">
    <property type="entry name" value="AcylCoA_DH/oxidase_NM_dom_sf"/>
</dbReference>
<dbReference type="Pfam" id="PF00441">
    <property type="entry name" value="Acyl-CoA_dh_1"/>
    <property type="match status" value="1"/>
</dbReference>
<dbReference type="Pfam" id="PF02771">
    <property type="entry name" value="Acyl-CoA_dh_N"/>
    <property type="match status" value="1"/>
</dbReference>
<comment type="caution">
    <text evidence="8">The sequence shown here is derived from an EMBL/GenBank/DDBJ whole genome shotgun (WGS) entry which is preliminary data.</text>
</comment>
<dbReference type="EMBL" id="JAODYH010000012">
    <property type="protein sequence ID" value="MCT9812822.1"/>
    <property type="molecule type" value="Genomic_DNA"/>
</dbReference>
<feature type="domain" description="Acyl-CoA dehydrogenase/oxidase C-terminal" evidence="5">
    <location>
        <begin position="230"/>
        <end position="381"/>
    </location>
</feature>
<dbReference type="InterPro" id="IPR046373">
    <property type="entry name" value="Acyl-CoA_Oxase/DH_mid-dom_sf"/>
</dbReference>
<accession>A0ABT2PU67</accession>
<evidence type="ECO:0000259" key="5">
    <source>
        <dbReference type="Pfam" id="PF00441"/>
    </source>
</evidence>
<reference evidence="8 9" key="1">
    <citation type="submission" date="2022-09" db="EMBL/GenBank/DDBJ databases">
        <title>Draft genome of isolate Be4.</title>
        <authorList>
            <person name="Sanchez-Castro I."/>
            <person name="Martinez-Rodriguez P."/>
            <person name="Descostes M."/>
            <person name="Merroun M."/>
        </authorList>
    </citation>
    <scope>NUCLEOTIDE SEQUENCE [LARGE SCALE GENOMIC DNA]</scope>
    <source>
        <strain evidence="8 9">Be4</strain>
    </source>
</reference>
<dbReference type="RefSeq" id="WP_261502062.1">
    <property type="nucleotide sequence ID" value="NZ_JAODYH010000012.1"/>
</dbReference>
<dbReference type="InterPro" id="IPR037069">
    <property type="entry name" value="AcylCoA_DH/ox_N_sf"/>
</dbReference>
<dbReference type="SUPFAM" id="SSF56645">
    <property type="entry name" value="Acyl-CoA dehydrogenase NM domain-like"/>
    <property type="match status" value="1"/>
</dbReference>
<dbReference type="InterPro" id="IPR006091">
    <property type="entry name" value="Acyl-CoA_Oxase/DH_mid-dom"/>
</dbReference>
<evidence type="ECO:0000256" key="1">
    <source>
        <dbReference type="ARBA" id="ARBA00001974"/>
    </source>
</evidence>
<gene>
    <name evidence="8" type="ORF">N0K08_19505</name>
</gene>
<dbReference type="Pfam" id="PF02770">
    <property type="entry name" value="Acyl-CoA_dh_M"/>
    <property type="match status" value="1"/>
</dbReference>
<dbReference type="SUPFAM" id="SSF47203">
    <property type="entry name" value="Acyl-CoA dehydrogenase C-terminal domain-like"/>
    <property type="match status" value="1"/>
</dbReference>
<evidence type="ECO:0000256" key="2">
    <source>
        <dbReference type="ARBA" id="ARBA00009347"/>
    </source>
</evidence>
<dbReference type="PANTHER" id="PTHR43884:SF12">
    <property type="entry name" value="ISOVALERYL-COA DEHYDROGENASE, MITOCHONDRIAL-RELATED"/>
    <property type="match status" value="1"/>
</dbReference>
<dbReference type="InterPro" id="IPR009075">
    <property type="entry name" value="AcylCo_DH/oxidase_C"/>
</dbReference>
<dbReference type="InterPro" id="IPR013786">
    <property type="entry name" value="AcylCoA_DH/ox_N"/>
</dbReference>
<comment type="cofactor">
    <cofactor evidence="1">
        <name>FAD</name>
        <dbReference type="ChEBI" id="CHEBI:57692"/>
    </cofactor>
</comment>
<dbReference type="InterPro" id="IPR036250">
    <property type="entry name" value="AcylCo_DH-like_C"/>
</dbReference>
<name>A0ABT2PU67_9BURK</name>
<keyword evidence="4" id="KW-0274">FAD</keyword>
<dbReference type="PANTHER" id="PTHR43884">
    <property type="entry name" value="ACYL-COA DEHYDROGENASE"/>
    <property type="match status" value="1"/>
</dbReference>
<keyword evidence="3" id="KW-0285">Flavoprotein</keyword>
<dbReference type="Proteomes" id="UP001525968">
    <property type="component" value="Unassembled WGS sequence"/>
</dbReference>
<organism evidence="8 9">
    <name type="scientific">Acidovorax bellezanensis</name>
    <dbReference type="NCBI Taxonomy" id="2976702"/>
    <lineage>
        <taxon>Bacteria</taxon>
        <taxon>Pseudomonadati</taxon>
        <taxon>Pseudomonadota</taxon>
        <taxon>Betaproteobacteria</taxon>
        <taxon>Burkholderiales</taxon>
        <taxon>Comamonadaceae</taxon>
        <taxon>Acidovorax</taxon>
    </lineage>
</organism>
<keyword evidence="9" id="KW-1185">Reference proteome</keyword>
<proteinExistence type="inferred from homology"/>
<dbReference type="Gene3D" id="1.20.140.10">
    <property type="entry name" value="Butyryl-CoA Dehydrogenase, subunit A, domain 3"/>
    <property type="match status" value="1"/>
</dbReference>
<evidence type="ECO:0000313" key="8">
    <source>
        <dbReference type="EMBL" id="MCT9812822.1"/>
    </source>
</evidence>
<evidence type="ECO:0000313" key="9">
    <source>
        <dbReference type="Proteomes" id="UP001525968"/>
    </source>
</evidence>